<protein>
    <submittedName>
        <fullName evidence="3">ABC transporter permease subunit</fullName>
    </submittedName>
</protein>
<organism evidence="2 4">
    <name type="scientific">Blautia wexlerae</name>
    <dbReference type="NCBI Taxonomy" id="418240"/>
    <lineage>
        <taxon>Bacteria</taxon>
        <taxon>Bacillati</taxon>
        <taxon>Bacillota</taxon>
        <taxon>Clostridia</taxon>
        <taxon>Lachnospirales</taxon>
        <taxon>Lachnospiraceae</taxon>
        <taxon>Blautia</taxon>
    </lineage>
</organism>
<reference evidence="3 5" key="2">
    <citation type="journal article" date="2019" name="Nat. Med.">
        <title>A library of human gut bacterial isolates paired with longitudinal multiomics data enables mechanistic microbiome research.</title>
        <authorList>
            <person name="Poyet M."/>
            <person name="Groussin M."/>
            <person name="Gibbons S.M."/>
            <person name="Avila-Pacheco J."/>
            <person name="Jiang X."/>
            <person name="Kearney S.M."/>
            <person name="Perrotta A.R."/>
            <person name="Berdy B."/>
            <person name="Zhao S."/>
            <person name="Lieberman T.D."/>
            <person name="Swanson P.K."/>
            <person name="Smith M."/>
            <person name="Roesemann S."/>
            <person name="Alexander J.E."/>
            <person name="Rich S.A."/>
            <person name="Livny J."/>
            <person name="Vlamakis H."/>
            <person name="Clish C."/>
            <person name="Bullock K."/>
            <person name="Deik A."/>
            <person name="Scott J."/>
            <person name="Pierce K.A."/>
            <person name="Xavier R.J."/>
            <person name="Alm E.J."/>
        </authorList>
    </citation>
    <scope>NUCLEOTIDE SEQUENCE [LARGE SCALE GENOMIC DNA]</scope>
    <source>
        <strain evidence="3 5">BIOML-A12</strain>
    </source>
</reference>
<dbReference type="OrthoDB" id="2584645at2"/>
<keyword evidence="1" id="KW-1133">Transmembrane helix</keyword>
<dbReference type="EMBL" id="WWVF01000085">
    <property type="protein sequence ID" value="MZS91180.1"/>
    <property type="molecule type" value="Genomic_DNA"/>
</dbReference>
<evidence type="ECO:0000313" key="4">
    <source>
        <dbReference type="Proteomes" id="UP000095712"/>
    </source>
</evidence>
<dbReference type="PANTHER" id="PTHR37305:SF1">
    <property type="entry name" value="MEMBRANE PROTEIN"/>
    <property type="match status" value="1"/>
</dbReference>
<keyword evidence="1" id="KW-0812">Transmembrane</keyword>
<feature type="transmembrane region" description="Helical" evidence="1">
    <location>
        <begin position="137"/>
        <end position="158"/>
    </location>
</feature>
<feature type="transmembrane region" description="Helical" evidence="1">
    <location>
        <begin position="102"/>
        <end position="125"/>
    </location>
</feature>
<keyword evidence="1" id="KW-0472">Membrane</keyword>
<dbReference type="PANTHER" id="PTHR37305">
    <property type="entry name" value="INTEGRAL MEMBRANE PROTEIN-RELATED"/>
    <property type="match status" value="1"/>
</dbReference>
<evidence type="ECO:0000256" key="1">
    <source>
        <dbReference type="SAM" id="Phobius"/>
    </source>
</evidence>
<evidence type="ECO:0000313" key="3">
    <source>
        <dbReference type="EMBL" id="MZS91180.1"/>
    </source>
</evidence>
<evidence type="ECO:0000313" key="2">
    <source>
        <dbReference type="EMBL" id="CUQ18488.1"/>
    </source>
</evidence>
<dbReference type="GeneID" id="75078481"/>
<evidence type="ECO:0000313" key="5">
    <source>
        <dbReference type="Proteomes" id="UP000477156"/>
    </source>
</evidence>
<dbReference type="RefSeq" id="WP_025580815.1">
    <property type="nucleotide sequence ID" value="NZ_AP031426.1"/>
</dbReference>
<reference evidence="2 4" key="1">
    <citation type="submission" date="2015-09" db="EMBL/GenBank/DDBJ databases">
        <authorList>
            <consortium name="Pathogen Informatics"/>
        </authorList>
    </citation>
    <scope>NUCLEOTIDE SEQUENCE [LARGE SCALE GENOMIC DNA]</scope>
    <source>
        <strain evidence="2 4">2789STDY5834911</strain>
    </source>
</reference>
<dbReference type="Proteomes" id="UP000477156">
    <property type="component" value="Unassembled WGS sequence"/>
</dbReference>
<dbReference type="Proteomes" id="UP000095712">
    <property type="component" value="Unassembled WGS sequence"/>
</dbReference>
<feature type="transmembrane region" description="Helical" evidence="1">
    <location>
        <begin position="238"/>
        <end position="259"/>
    </location>
</feature>
<dbReference type="AlphaFoldDB" id="A0A174UER1"/>
<gene>
    <name evidence="2" type="ORF">ERS852523_04294</name>
    <name evidence="3" type="ORF">GT712_19640</name>
</gene>
<dbReference type="Pfam" id="PF12730">
    <property type="entry name" value="ABC2_membrane_4"/>
    <property type="match status" value="1"/>
</dbReference>
<feature type="transmembrane region" description="Helical" evidence="1">
    <location>
        <begin position="57"/>
        <end position="75"/>
    </location>
</feature>
<feature type="transmembrane region" description="Helical" evidence="1">
    <location>
        <begin position="165"/>
        <end position="182"/>
    </location>
</feature>
<accession>A0A174UER1</accession>
<proteinExistence type="predicted"/>
<name>A0A174UER1_9FIRM</name>
<dbReference type="EMBL" id="CZAW01000099">
    <property type="protein sequence ID" value="CUQ18488.1"/>
    <property type="molecule type" value="Genomic_DNA"/>
</dbReference>
<sequence length="264" mass="29610">MLKLIKCEFLKLKRKPLVFISVFLSTLLPLAYAIFLADANTDVDATNNMMSGLFQLSAYLLLMPLLVILASNLLFEELDNDTLKNLVTIPVNRTKLVLSKMMVLLIFAIGFMAVGALVNLAVLLIQGWNPVGFWKLFQVGIGEGVIMWVGALPCILIVVLLDKNYIVSVVITFFYTILNYLLTNNDAFLTQPFGLNAGTLLPGPLAFRWTFQFYDYGSISEELAELLERISPYFLNDIQVFGVAFAEAAVFLALIAMVYRRREI</sequence>